<accession>A0A117RD10</accession>
<dbReference type="AlphaFoldDB" id="A0A117RD10"/>
<proteinExistence type="predicted"/>
<reference evidence="2 3" key="1">
    <citation type="submission" date="2015-10" db="EMBL/GenBank/DDBJ databases">
        <title>Draft genome sequence of Streptomyces griseoruber DSM 40281, type strain for the species Streptomyces griseoruber.</title>
        <authorList>
            <person name="Ruckert C."/>
            <person name="Winkler A."/>
            <person name="Kalinowski J."/>
            <person name="Kampfer P."/>
            <person name="Glaeser S."/>
        </authorList>
    </citation>
    <scope>NUCLEOTIDE SEQUENCE [LARGE SCALE GENOMIC DNA]</scope>
    <source>
        <strain evidence="2 3">DSM 40281</strain>
    </source>
</reference>
<dbReference type="STRING" id="1943.AQJ64_16455"/>
<dbReference type="Proteomes" id="UP000052982">
    <property type="component" value="Unassembled WGS sequence"/>
</dbReference>
<evidence type="ECO:0000313" key="2">
    <source>
        <dbReference type="EMBL" id="KUN84044.1"/>
    </source>
</evidence>
<dbReference type="EMBL" id="LMWW01000019">
    <property type="protein sequence ID" value="KUN84044.1"/>
    <property type="molecule type" value="Genomic_DNA"/>
</dbReference>
<name>A0A117RD10_9ACTN</name>
<comment type="caution">
    <text evidence="2">The sequence shown here is derived from an EMBL/GenBank/DDBJ whole genome shotgun (WGS) entry which is preliminary data.</text>
</comment>
<evidence type="ECO:0000256" key="1">
    <source>
        <dbReference type="SAM" id="MobiDB-lite"/>
    </source>
</evidence>
<gene>
    <name evidence="2" type="ORF">AQJ64_16455</name>
</gene>
<evidence type="ECO:0000313" key="3">
    <source>
        <dbReference type="Proteomes" id="UP000052982"/>
    </source>
</evidence>
<protein>
    <submittedName>
        <fullName evidence="2">Uncharacterized protein</fullName>
    </submittedName>
</protein>
<dbReference type="OrthoDB" id="4261135at2"/>
<feature type="region of interest" description="Disordered" evidence="1">
    <location>
        <begin position="82"/>
        <end position="103"/>
    </location>
</feature>
<organism evidence="2 3">
    <name type="scientific">Streptomyces griseoruber</name>
    <dbReference type="NCBI Taxonomy" id="1943"/>
    <lineage>
        <taxon>Bacteria</taxon>
        <taxon>Bacillati</taxon>
        <taxon>Actinomycetota</taxon>
        <taxon>Actinomycetes</taxon>
        <taxon>Kitasatosporales</taxon>
        <taxon>Streptomycetaceae</taxon>
        <taxon>Streptomyces</taxon>
    </lineage>
</organism>
<sequence length="103" mass="11102">MAGTYEWPRGASGADSVALETWLGQHGWEVDPTVFMAGARGPAVQVRRMGTDWEDGEAGLLILPGEIVAYDGDRIRVASRPVETADAVSQARRRTCGRPPQHG</sequence>
<dbReference type="RefSeq" id="WP_055635954.1">
    <property type="nucleotide sequence ID" value="NZ_KQ948767.1"/>
</dbReference>
<keyword evidence="3" id="KW-1185">Reference proteome</keyword>